<evidence type="ECO:0000259" key="3">
    <source>
        <dbReference type="PROSITE" id="PS50089"/>
    </source>
</evidence>
<dbReference type="PROSITE" id="PS50089">
    <property type="entry name" value="ZF_RING_2"/>
    <property type="match status" value="1"/>
</dbReference>
<comment type="caution">
    <text evidence="4">The sequence shown here is derived from an EMBL/GenBank/DDBJ whole genome shotgun (WGS) entry which is preliminary data.</text>
</comment>
<feature type="region of interest" description="Disordered" evidence="2">
    <location>
        <begin position="16"/>
        <end position="64"/>
    </location>
</feature>
<accession>A0AAD8K046</accession>
<feature type="region of interest" description="Disordered" evidence="2">
    <location>
        <begin position="151"/>
        <end position="172"/>
    </location>
</feature>
<feature type="region of interest" description="Disordered" evidence="2">
    <location>
        <begin position="526"/>
        <end position="548"/>
    </location>
</feature>
<dbReference type="PANTHER" id="PTHR31150:SF19">
    <property type="entry name" value="RING-TYPE DOMAIN-CONTAINING PROTEIN"/>
    <property type="match status" value="1"/>
</dbReference>
<dbReference type="InterPro" id="IPR001841">
    <property type="entry name" value="Znf_RING"/>
</dbReference>
<feature type="compositionally biased region" description="Polar residues" evidence="2">
    <location>
        <begin position="49"/>
        <end position="64"/>
    </location>
</feature>
<proteinExistence type="predicted"/>
<gene>
    <name evidence="4" type="ORF">QVD17_34911</name>
</gene>
<keyword evidence="1" id="KW-0479">Metal-binding</keyword>
<keyword evidence="1" id="KW-0862">Zinc</keyword>
<dbReference type="Proteomes" id="UP001229421">
    <property type="component" value="Unassembled WGS sequence"/>
</dbReference>
<dbReference type="SUPFAM" id="SSF57850">
    <property type="entry name" value="RING/U-box"/>
    <property type="match status" value="1"/>
</dbReference>
<dbReference type="AlphaFoldDB" id="A0AAD8K046"/>
<feature type="compositionally biased region" description="Polar residues" evidence="2">
    <location>
        <begin position="526"/>
        <end position="545"/>
    </location>
</feature>
<feature type="compositionally biased region" description="Basic and acidic residues" evidence="2">
    <location>
        <begin position="318"/>
        <end position="333"/>
    </location>
</feature>
<name>A0AAD8K046_TARER</name>
<evidence type="ECO:0000256" key="1">
    <source>
        <dbReference type="PROSITE-ProRule" id="PRU00175"/>
    </source>
</evidence>
<evidence type="ECO:0000313" key="5">
    <source>
        <dbReference type="Proteomes" id="UP001229421"/>
    </source>
</evidence>
<dbReference type="GO" id="GO:0008270">
    <property type="term" value="F:zinc ion binding"/>
    <property type="evidence" value="ECO:0007669"/>
    <property type="project" value="UniProtKB-KW"/>
</dbReference>
<feature type="compositionally biased region" description="Polar residues" evidence="2">
    <location>
        <begin position="576"/>
        <end position="595"/>
    </location>
</feature>
<keyword evidence="1" id="KW-0863">Zinc-finger</keyword>
<evidence type="ECO:0000256" key="2">
    <source>
        <dbReference type="SAM" id="MobiDB-lite"/>
    </source>
</evidence>
<protein>
    <recommendedName>
        <fullName evidence="3">RING-type domain-containing protein</fullName>
    </recommendedName>
</protein>
<feature type="domain" description="RING-type" evidence="3">
    <location>
        <begin position="705"/>
        <end position="760"/>
    </location>
</feature>
<dbReference type="EMBL" id="JAUHHV010000009">
    <property type="protein sequence ID" value="KAK1413144.1"/>
    <property type="molecule type" value="Genomic_DNA"/>
</dbReference>
<keyword evidence="5" id="KW-1185">Reference proteome</keyword>
<dbReference type="CDD" id="cd16448">
    <property type="entry name" value="RING-H2"/>
    <property type="match status" value="1"/>
</dbReference>
<reference evidence="4" key="1">
    <citation type="journal article" date="2023" name="bioRxiv">
        <title>Improved chromosome-level genome assembly for marigold (Tagetes erecta).</title>
        <authorList>
            <person name="Jiang F."/>
            <person name="Yuan L."/>
            <person name="Wang S."/>
            <person name="Wang H."/>
            <person name="Xu D."/>
            <person name="Wang A."/>
            <person name="Fan W."/>
        </authorList>
    </citation>
    <scope>NUCLEOTIDE SEQUENCE</scope>
    <source>
        <strain evidence="4">WSJ</strain>
        <tissue evidence="4">Leaf</tissue>
    </source>
</reference>
<feature type="region of interest" description="Disordered" evidence="2">
    <location>
        <begin position="576"/>
        <end position="596"/>
    </location>
</feature>
<organism evidence="4 5">
    <name type="scientific">Tagetes erecta</name>
    <name type="common">African marigold</name>
    <dbReference type="NCBI Taxonomy" id="13708"/>
    <lineage>
        <taxon>Eukaryota</taxon>
        <taxon>Viridiplantae</taxon>
        <taxon>Streptophyta</taxon>
        <taxon>Embryophyta</taxon>
        <taxon>Tracheophyta</taxon>
        <taxon>Spermatophyta</taxon>
        <taxon>Magnoliopsida</taxon>
        <taxon>eudicotyledons</taxon>
        <taxon>Gunneridae</taxon>
        <taxon>Pentapetalae</taxon>
        <taxon>asterids</taxon>
        <taxon>campanulids</taxon>
        <taxon>Asterales</taxon>
        <taxon>Asteraceae</taxon>
        <taxon>Asteroideae</taxon>
        <taxon>Heliantheae alliance</taxon>
        <taxon>Tageteae</taxon>
        <taxon>Tagetes</taxon>
    </lineage>
</organism>
<feature type="region of interest" description="Disordered" evidence="2">
    <location>
        <begin position="313"/>
        <end position="333"/>
    </location>
</feature>
<sequence>MVPTPNPLKLSFTQNAHNLSRSSTTQTQSYRMMGKGRTQEKGKADVSAGSFNEGNNDNANGVSSNTLFEENSEEDPYACLLDMAASFAEMKDFHWAAAHPETVSNLRGYTMNADSFQTPQENMSSNIVNTSHLGVSLLPDWNMNWDQQCVNQRQNGTSDGGESSFVSYNNRPQVNRENNGSSFLFHSRESAPVHTRNNVGFNQSHSGIQGDFEGSFLSLGIGGTEESVPRSQLGSREISDNVKDSTSNELKMGWPRKDMGQTLDADFSGFQGNNSGLTGFSSQFCHENRMTSTNNEDGFHGSLDSWLGSSPQQNVHMRQPDVQHGKNIRSGDLDHFRDDKLKEAVSTVLKKVHTQKPTGQTSGQSLNAGIMGFQSNTSGFSNQISNLDQMTSTKNDVGALSTLNTGLGTSPHRILQMPQNDSRNIRSGEFDRYRALISNQSVHSGTLGGISEQRQYVHSTTANNPSYAGQVTSRNATPNQVLGSNTFFQRTASSQVSRVDNVPTGIDEPFPKRLGVELNVRNSLQTNQRHLSPMGTSLQTTSTGRTDGAPVSYPANSQEPFFAHGQSQNAQIQLAKTPQGATSANASTVSGQSQKPDMHIRQHHKRSAVVPHPASRWVQRQKINHPTNHPSIPKPYIPVSTAQIHPVIPVGSPTQPAGHIAARVRPGIPSASNVRHRVPVTTAPAVSHITRKAPEATPKLSGYKCFLCKRDLALTSDGPVHQPTVPPPVAVLPCGHSFHDQCLQNITPDDQAKDPPCIPCAIGEQ</sequence>
<dbReference type="PANTHER" id="PTHR31150">
    <property type="entry name" value="EXPRESSED PROTEIN"/>
    <property type="match status" value="1"/>
</dbReference>
<feature type="region of interest" description="Disordered" evidence="2">
    <location>
        <begin position="225"/>
        <end position="257"/>
    </location>
</feature>
<evidence type="ECO:0000313" key="4">
    <source>
        <dbReference type="EMBL" id="KAK1413144.1"/>
    </source>
</evidence>